<keyword evidence="4" id="KW-1185">Reference proteome</keyword>
<dbReference type="GO" id="GO:0042254">
    <property type="term" value="P:ribosome biogenesis"/>
    <property type="evidence" value="ECO:0007669"/>
    <property type="project" value="TreeGrafter"/>
</dbReference>
<dbReference type="STRING" id="1036808.A0A0C3E7Y5"/>
<dbReference type="GO" id="GO:0016887">
    <property type="term" value="F:ATP hydrolysis activity"/>
    <property type="evidence" value="ECO:0007669"/>
    <property type="project" value="InterPro"/>
</dbReference>
<dbReference type="OrthoDB" id="2115716at2759"/>
<feature type="region of interest" description="Disordered" evidence="1">
    <location>
        <begin position="575"/>
        <end position="598"/>
    </location>
</feature>
<dbReference type="SMART" id="SM00382">
    <property type="entry name" value="AAA"/>
    <property type="match status" value="1"/>
</dbReference>
<dbReference type="CDD" id="cd19481">
    <property type="entry name" value="RecA-like_protease"/>
    <property type="match status" value="1"/>
</dbReference>
<dbReference type="PANTHER" id="PTHR23077:SF132">
    <property type="entry name" value="ATP-DEPENDENT ZN PROTEASE"/>
    <property type="match status" value="1"/>
</dbReference>
<dbReference type="GO" id="GO:0005634">
    <property type="term" value="C:nucleus"/>
    <property type="evidence" value="ECO:0007669"/>
    <property type="project" value="TreeGrafter"/>
</dbReference>
<dbReference type="InterPro" id="IPR050168">
    <property type="entry name" value="AAA_ATPase_domain"/>
</dbReference>
<dbReference type="InParanoid" id="A0A0C3E7Y5"/>
<reference evidence="4" key="2">
    <citation type="submission" date="2015-01" db="EMBL/GenBank/DDBJ databases">
        <title>Evolutionary Origins and Diversification of the Mycorrhizal Mutualists.</title>
        <authorList>
            <consortium name="DOE Joint Genome Institute"/>
            <consortium name="Mycorrhizal Genomics Consortium"/>
            <person name="Kohler A."/>
            <person name="Kuo A."/>
            <person name="Nagy L.G."/>
            <person name="Floudas D."/>
            <person name="Copeland A."/>
            <person name="Barry K.W."/>
            <person name="Cichocki N."/>
            <person name="Veneault-Fourrey C."/>
            <person name="LaButti K."/>
            <person name="Lindquist E.A."/>
            <person name="Lipzen A."/>
            <person name="Lundell T."/>
            <person name="Morin E."/>
            <person name="Murat C."/>
            <person name="Riley R."/>
            <person name="Ohm R."/>
            <person name="Sun H."/>
            <person name="Tunlid A."/>
            <person name="Henrissat B."/>
            <person name="Grigoriev I.V."/>
            <person name="Hibbett D.S."/>
            <person name="Martin F."/>
        </authorList>
    </citation>
    <scope>NUCLEOTIDE SEQUENCE [LARGE SCALE GENOMIC DNA]</scope>
    <source>
        <strain evidence="4">Foug A</strain>
    </source>
</reference>
<feature type="region of interest" description="Disordered" evidence="1">
    <location>
        <begin position="1"/>
        <end position="29"/>
    </location>
</feature>
<dbReference type="GO" id="GO:0003723">
    <property type="term" value="F:RNA binding"/>
    <property type="evidence" value="ECO:0007669"/>
    <property type="project" value="TreeGrafter"/>
</dbReference>
<dbReference type="InterPro" id="IPR027417">
    <property type="entry name" value="P-loop_NTPase"/>
</dbReference>
<dbReference type="HOGENOM" id="CLU_025506_0_0_1"/>
<evidence type="ECO:0000313" key="3">
    <source>
        <dbReference type="EMBL" id="KIM68885.1"/>
    </source>
</evidence>
<dbReference type="SUPFAM" id="SSF52540">
    <property type="entry name" value="P-loop containing nucleoside triphosphate hydrolases"/>
    <property type="match status" value="1"/>
</dbReference>
<dbReference type="EMBL" id="KN822008">
    <property type="protein sequence ID" value="KIM68885.1"/>
    <property type="molecule type" value="Genomic_DNA"/>
</dbReference>
<dbReference type="GO" id="GO:1990275">
    <property type="term" value="F:preribosome binding"/>
    <property type="evidence" value="ECO:0007669"/>
    <property type="project" value="TreeGrafter"/>
</dbReference>
<dbReference type="PANTHER" id="PTHR23077">
    <property type="entry name" value="AAA-FAMILY ATPASE"/>
    <property type="match status" value="1"/>
</dbReference>
<feature type="compositionally biased region" description="Basic and acidic residues" evidence="1">
    <location>
        <begin position="17"/>
        <end position="29"/>
    </location>
</feature>
<protein>
    <recommendedName>
        <fullName evidence="2">AAA+ ATPase domain-containing protein</fullName>
    </recommendedName>
</protein>
<dbReference type="Pfam" id="PF00004">
    <property type="entry name" value="AAA"/>
    <property type="match status" value="1"/>
</dbReference>
<dbReference type="Proteomes" id="UP000053989">
    <property type="component" value="Unassembled WGS sequence"/>
</dbReference>
<organism evidence="3 4">
    <name type="scientific">Scleroderma citrinum Foug A</name>
    <dbReference type="NCBI Taxonomy" id="1036808"/>
    <lineage>
        <taxon>Eukaryota</taxon>
        <taxon>Fungi</taxon>
        <taxon>Dikarya</taxon>
        <taxon>Basidiomycota</taxon>
        <taxon>Agaricomycotina</taxon>
        <taxon>Agaricomycetes</taxon>
        <taxon>Agaricomycetidae</taxon>
        <taxon>Boletales</taxon>
        <taxon>Sclerodermatineae</taxon>
        <taxon>Sclerodermataceae</taxon>
        <taxon>Scleroderma</taxon>
    </lineage>
</organism>
<reference evidence="3 4" key="1">
    <citation type="submission" date="2014-04" db="EMBL/GenBank/DDBJ databases">
        <authorList>
            <consortium name="DOE Joint Genome Institute"/>
            <person name="Kuo A."/>
            <person name="Kohler A."/>
            <person name="Nagy L.G."/>
            <person name="Floudas D."/>
            <person name="Copeland A."/>
            <person name="Barry K.W."/>
            <person name="Cichocki N."/>
            <person name="Veneault-Fourrey C."/>
            <person name="LaButti K."/>
            <person name="Lindquist E.A."/>
            <person name="Lipzen A."/>
            <person name="Lundell T."/>
            <person name="Morin E."/>
            <person name="Murat C."/>
            <person name="Sun H."/>
            <person name="Tunlid A."/>
            <person name="Henrissat B."/>
            <person name="Grigoriev I.V."/>
            <person name="Hibbett D.S."/>
            <person name="Martin F."/>
            <person name="Nordberg H.P."/>
            <person name="Cantor M.N."/>
            <person name="Hua S.X."/>
        </authorList>
    </citation>
    <scope>NUCLEOTIDE SEQUENCE [LARGE SCALE GENOMIC DNA]</scope>
    <source>
        <strain evidence="3 4">Foug A</strain>
    </source>
</reference>
<feature type="domain" description="AAA+ ATPase" evidence="2">
    <location>
        <begin position="236"/>
        <end position="362"/>
    </location>
</feature>
<evidence type="ECO:0000313" key="4">
    <source>
        <dbReference type="Proteomes" id="UP000053989"/>
    </source>
</evidence>
<proteinExistence type="predicted"/>
<name>A0A0C3E7Y5_9AGAM</name>
<gene>
    <name evidence="3" type="ORF">SCLCIDRAFT_1209096</name>
</gene>
<dbReference type="Gene3D" id="3.40.50.300">
    <property type="entry name" value="P-loop containing nucleotide triphosphate hydrolases"/>
    <property type="match status" value="1"/>
</dbReference>
<dbReference type="InterPro" id="IPR003959">
    <property type="entry name" value="ATPase_AAA_core"/>
</dbReference>
<evidence type="ECO:0000259" key="2">
    <source>
        <dbReference type="SMART" id="SM00382"/>
    </source>
</evidence>
<sequence>MTRLPDEDYVDIGVRNDPNEPERSSSHSDRLDAFYEKCVEQASGKHVLPDLTIPHALRKLYPGYSLIMSDDCRLDLLSFPEAQIGRIPSSGEAKNTTFAGIPRHTGGDVHGRLVDSVVCGSYKMTWKDKEFIVHITKVPQGAMHMSKVMHFILHSDGEEPARDLLLSALLYQEKLHNQIWIYDSGHWSKSKKLWSDVQNSSWDDVVMKDNCKEVLKKDIYGFFDMEELYKKLSIPWKRGLILYGPPGNGKTITMKVVIKICAERGFIPLYVKSFAHCRGDEGAMEDVFGKARQMAPCVLILEDLDSLISDRNRSYFLNQLDGLDGNDGLLVIGSTNHLEKLDPALSNRPSRFDRKYHFDDPDEGERGLYAKYWQNKLKGNEEVSFPDLLVEEIASITAGFSFSYLKEAFVSALVDLADAGEGDKVDFADALKNQIITLQKEVGKQQANPSGKEAISSKSEGNTEINALAQPEMAIPGSLPRGCSQPYRKISTDLSQNSFKSAGQVVPTDLTPWPFGTTRIVRDSPKDTPPDPNSPAVMRIKLDSRAESSREKTSQLPTVLAAPPCAYPKAVKSMPGTLPVSEHMPLSKPFSTAAPKQL</sequence>
<accession>A0A0C3E7Y5</accession>
<dbReference type="InterPro" id="IPR003593">
    <property type="entry name" value="AAA+_ATPase"/>
</dbReference>
<dbReference type="AlphaFoldDB" id="A0A0C3E7Y5"/>
<dbReference type="GO" id="GO:0005524">
    <property type="term" value="F:ATP binding"/>
    <property type="evidence" value="ECO:0007669"/>
    <property type="project" value="InterPro"/>
</dbReference>
<evidence type="ECO:0000256" key="1">
    <source>
        <dbReference type="SAM" id="MobiDB-lite"/>
    </source>
</evidence>